<dbReference type="SUPFAM" id="SSF48498">
    <property type="entry name" value="Tetracyclin repressor-like, C-terminal domain"/>
    <property type="match status" value="1"/>
</dbReference>
<dbReference type="EMBL" id="BAABKP010000001">
    <property type="protein sequence ID" value="GAA4790653.1"/>
    <property type="molecule type" value="Genomic_DNA"/>
</dbReference>
<name>A0ABP9B4R1_9MICC</name>
<dbReference type="InterPro" id="IPR036271">
    <property type="entry name" value="Tet_transcr_reg_TetR-rel_C_sf"/>
</dbReference>
<sequence>MYSEVVVGMLAEASNIPGAARMLQQQETELSYTYSFVLSQLKAHGRIRSDIDVQYETDTLVSLLFGVDVSYMLSDQTASDQELQAPLKMHLSSLKNTD</sequence>
<dbReference type="InterPro" id="IPR039538">
    <property type="entry name" value="BetI_C"/>
</dbReference>
<evidence type="ECO:0000313" key="3">
    <source>
        <dbReference type="Proteomes" id="UP001500187"/>
    </source>
</evidence>
<accession>A0ABP9B4R1</accession>
<evidence type="ECO:0000259" key="1">
    <source>
        <dbReference type="Pfam" id="PF13977"/>
    </source>
</evidence>
<gene>
    <name evidence="2" type="ORF">GCM10023352_05860</name>
</gene>
<dbReference type="Proteomes" id="UP001500187">
    <property type="component" value="Unassembled WGS sequence"/>
</dbReference>
<evidence type="ECO:0000313" key="2">
    <source>
        <dbReference type="EMBL" id="GAA4790653.1"/>
    </source>
</evidence>
<reference evidence="3" key="1">
    <citation type="journal article" date="2019" name="Int. J. Syst. Evol. Microbiol.">
        <title>The Global Catalogue of Microorganisms (GCM) 10K type strain sequencing project: providing services to taxonomists for standard genome sequencing and annotation.</title>
        <authorList>
            <consortium name="The Broad Institute Genomics Platform"/>
            <consortium name="The Broad Institute Genome Sequencing Center for Infectious Disease"/>
            <person name="Wu L."/>
            <person name="Ma J."/>
        </authorList>
    </citation>
    <scope>NUCLEOTIDE SEQUENCE [LARGE SCALE GENOMIC DNA]</scope>
    <source>
        <strain evidence="3">JCM 18541</strain>
    </source>
</reference>
<protein>
    <recommendedName>
        <fullName evidence="1">BetI-type transcriptional repressor C-terminal domain-containing protein</fullName>
    </recommendedName>
</protein>
<proteinExistence type="predicted"/>
<keyword evidence="3" id="KW-1185">Reference proteome</keyword>
<feature type="domain" description="BetI-type transcriptional repressor C-terminal" evidence="1">
    <location>
        <begin position="4"/>
        <end position="94"/>
    </location>
</feature>
<organism evidence="2 3">
    <name type="scientific">Rothia endophytica</name>
    <dbReference type="NCBI Taxonomy" id="1324766"/>
    <lineage>
        <taxon>Bacteria</taxon>
        <taxon>Bacillati</taxon>
        <taxon>Actinomycetota</taxon>
        <taxon>Actinomycetes</taxon>
        <taxon>Micrococcales</taxon>
        <taxon>Micrococcaceae</taxon>
        <taxon>Rothia</taxon>
    </lineage>
</organism>
<dbReference type="Pfam" id="PF13977">
    <property type="entry name" value="TetR_C_6"/>
    <property type="match status" value="1"/>
</dbReference>
<comment type="caution">
    <text evidence="2">The sequence shown here is derived from an EMBL/GenBank/DDBJ whole genome shotgun (WGS) entry which is preliminary data.</text>
</comment>
<dbReference type="Gene3D" id="1.10.357.10">
    <property type="entry name" value="Tetracycline Repressor, domain 2"/>
    <property type="match status" value="1"/>
</dbReference>